<protein>
    <recommendedName>
        <fullName evidence="6">Thioredoxin-like fold domain-containing protein</fullName>
    </recommendedName>
</protein>
<reference evidence="7 8" key="1">
    <citation type="journal article" date="2017" name="ISME J.">
        <title>Genome of 'Ca. Desulfovibrio trichonymphae', an H2-oxidizing bacterium in a tripartite symbiotic system within a protist cell in the termite gut.</title>
        <authorList>
            <person name="Kuwahara H."/>
            <person name="Yuki M."/>
            <person name="Izawa K."/>
            <person name="Ohkuma M."/>
            <person name="Hongoh Y."/>
        </authorList>
    </citation>
    <scope>NUCLEOTIDE SEQUENCE [LARGE SCALE GENOMIC DNA]</scope>
    <source>
        <strain evidence="7 8">Rs-N31</strain>
    </source>
</reference>
<evidence type="ECO:0000256" key="1">
    <source>
        <dbReference type="ARBA" id="ARBA00005791"/>
    </source>
</evidence>
<evidence type="ECO:0000256" key="5">
    <source>
        <dbReference type="ARBA" id="ARBA00023284"/>
    </source>
</evidence>
<keyword evidence="8" id="KW-1185">Reference proteome</keyword>
<keyword evidence="4" id="KW-1015">Disulfide bond</keyword>
<accession>A0A1J1E2Q3</accession>
<dbReference type="KEGG" id="dtr:RSDT_0643"/>
<evidence type="ECO:0000256" key="4">
    <source>
        <dbReference type="ARBA" id="ARBA00023157"/>
    </source>
</evidence>
<comment type="similarity">
    <text evidence="1">Belongs to the thioredoxin family. DsbA subfamily.</text>
</comment>
<dbReference type="RefSeq" id="WP_096399671.1">
    <property type="nucleotide sequence ID" value="NZ_AP017368.1"/>
</dbReference>
<keyword evidence="2" id="KW-0732">Signal</keyword>
<evidence type="ECO:0000313" key="7">
    <source>
        <dbReference type="EMBL" id="BAV92155.1"/>
    </source>
</evidence>
<proteinExistence type="inferred from homology"/>
<evidence type="ECO:0000256" key="2">
    <source>
        <dbReference type="ARBA" id="ARBA00022729"/>
    </source>
</evidence>
<keyword evidence="3" id="KW-0560">Oxidoreductase</keyword>
<dbReference type="GO" id="GO:0016491">
    <property type="term" value="F:oxidoreductase activity"/>
    <property type="evidence" value="ECO:0007669"/>
    <property type="project" value="UniProtKB-KW"/>
</dbReference>
<keyword evidence="5" id="KW-0676">Redox-active center</keyword>
<name>A0A1J1E2Q3_9BACT</name>
<dbReference type="Proteomes" id="UP000242645">
    <property type="component" value="Chromosome"/>
</dbReference>
<gene>
    <name evidence="7" type="ORF">RSDT_0643</name>
</gene>
<dbReference type="InterPro" id="IPR036249">
    <property type="entry name" value="Thioredoxin-like_sf"/>
</dbReference>
<evidence type="ECO:0000313" key="8">
    <source>
        <dbReference type="Proteomes" id="UP000242645"/>
    </source>
</evidence>
<dbReference type="AlphaFoldDB" id="A0A1J1E2Q3"/>
<dbReference type="Gene3D" id="3.40.30.10">
    <property type="entry name" value="Glutaredoxin"/>
    <property type="match status" value="1"/>
</dbReference>
<dbReference type="EMBL" id="AP017368">
    <property type="protein sequence ID" value="BAV92155.1"/>
    <property type="molecule type" value="Genomic_DNA"/>
</dbReference>
<dbReference type="PANTHER" id="PTHR13887">
    <property type="entry name" value="GLUTATHIONE S-TRANSFERASE KAPPA"/>
    <property type="match status" value="1"/>
</dbReference>
<sequence length="266" mass="30017">MPHTCKRQALALLLALFGWMGAVFVWPKPACADDLTKQLEKVFRERPDIVMDVLRCNSESVLDIAQQGSNLRRKRNLEAQWREDMGIEKRVRVEGRPVLGSPKAKVRIIAFSDFTCRFCQQASVTVNGLLKEYGKDVSLIFKNIPLESNGIAGQAAACFLGIAQQSKKKSWQFYNTLFAKRDRLIREGEEFIKKTAEDLGVDVKRMQRDAKSKKITDMLAEDQEDSQKLGVEGTPYFLVNNLVLRGVLSKELFKAAVDMALSQTGK</sequence>
<dbReference type="PANTHER" id="PTHR13887:SF14">
    <property type="entry name" value="DISULFIDE BOND FORMATION PROTEIN D"/>
    <property type="match status" value="1"/>
</dbReference>
<dbReference type="Pfam" id="PF13462">
    <property type="entry name" value="Thioredoxin_4"/>
    <property type="match status" value="1"/>
</dbReference>
<dbReference type="SUPFAM" id="SSF52833">
    <property type="entry name" value="Thioredoxin-like"/>
    <property type="match status" value="1"/>
</dbReference>
<dbReference type="InterPro" id="IPR012336">
    <property type="entry name" value="Thioredoxin-like_fold"/>
</dbReference>
<evidence type="ECO:0000259" key="6">
    <source>
        <dbReference type="Pfam" id="PF13462"/>
    </source>
</evidence>
<feature type="domain" description="Thioredoxin-like fold" evidence="6">
    <location>
        <begin position="94"/>
        <end position="258"/>
    </location>
</feature>
<dbReference type="OrthoDB" id="9784686at2"/>
<organism evidence="7 8">
    <name type="scientific">Candidatus Desulfovibrio trichonymphae</name>
    <dbReference type="NCBI Taxonomy" id="1725232"/>
    <lineage>
        <taxon>Bacteria</taxon>
        <taxon>Pseudomonadati</taxon>
        <taxon>Thermodesulfobacteriota</taxon>
        <taxon>Desulfovibrionia</taxon>
        <taxon>Desulfovibrionales</taxon>
        <taxon>Desulfovibrionaceae</taxon>
        <taxon>Desulfovibrio</taxon>
    </lineage>
</organism>
<evidence type="ECO:0000256" key="3">
    <source>
        <dbReference type="ARBA" id="ARBA00023002"/>
    </source>
</evidence>